<evidence type="ECO:0000256" key="1">
    <source>
        <dbReference type="SAM" id="Phobius"/>
    </source>
</evidence>
<evidence type="ECO:0000313" key="3">
    <source>
        <dbReference type="Proteomes" id="UP001500547"/>
    </source>
</evidence>
<protein>
    <submittedName>
        <fullName evidence="2">Type II secretion system protein</fullName>
    </submittedName>
</protein>
<evidence type="ECO:0000313" key="2">
    <source>
        <dbReference type="EMBL" id="GAA5171146.1"/>
    </source>
</evidence>
<keyword evidence="1" id="KW-1133">Transmembrane helix</keyword>
<dbReference type="InterPro" id="IPR045584">
    <property type="entry name" value="Pilin-like"/>
</dbReference>
<gene>
    <name evidence="2" type="ORF">GCM10025770_35300</name>
</gene>
<dbReference type="Proteomes" id="UP001500547">
    <property type="component" value="Unassembled WGS sequence"/>
</dbReference>
<dbReference type="InterPro" id="IPR012902">
    <property type="entry name" value="N_methyl_site"/>
</dbReference>
<dbReference type="SUPFAM" id="SSF54523">
    <property type="entry name" value="Pili subunits"/>
    <property type="match status" value="1"/>
</dbReference>
<keyword evidence="3" id="KW-1185">Reference proteome</keyword>
<dbReference type="PROSITE" id="PS00409">
    <property type="entry name" value="PROKAR_NTER_METHYL"/>
    <property type="match status" value="1"/>
</dbReference>
<dbReference type="Pfam" id="PF07963">
    <property type="entry name" value="N_methyl"/>
    <property type="match status" value="1"/>
</dbReference>
<keyword evidence="1" id="KW-0812">Transmembrane</keyword>
<proteinExistence type="predicted"/>
<feature type="transmembrane region" description="Helical" evidence="1">
    <location>
        <begin position="20"/>
        <end position="38"/>
    </location>
</feature>
<dbReference type="RefSeq" id="WP_345534435.1">
    <property type="nucleotide sequence ID" value="NZ_BAABLD010000017.1"/>
</dbReference>
<reference evidence="3" key="1">
    <citation type="journal article" date="2019" name="Int. J. Syst. Evol. Microbiol.">
        <title>The Global Catalogue of Microorganisms (GCM) 10K type strain sequencing project: providing services to taxonomists for standard genome sequencing and annotation.</title>
        <authorList>
            <consortium name="The Broad Institute Genomics Platform"/>
            <consortium name="The Broad Institute Genome Sequencing Center for Infectious Disease"/>
            <person name="Wu L."/>
            <person name="Ma J."/>
        </authorList>
    </citation>
    <scope>NUCLEOTIDE SEQUENCE [LARGE SCALE GENOMIC DNA]</scope>
    <source>
        <strain evidence="3">JCM 18715</strain>
    </source>
</reference>
<comment type="caution">
    <text evidence="2">The sequence shown here is derived from an EMBL/GenBank/DDBJ whole genome shotgun (WGS) entry which is preliminary data.</text>
</comment>
<dbReference type="NCBIfam" id="TIGR02532">
    <property type="entry name" value="IV_pilin_GFxxxE"/>
    <property type="match status" value="1"/>
</dbReference>
<dbReference type="EMBL" id="BAABLD010000017">
    <property type="protein sequence ID" value="GAA5171146.1"/>
    <property type="molecule type" value="Genomic_DNA"/>
</dbReference>
<keyword evidence="1" id="KW-0472">Membrane</keyword>
<accession>A0ABP9R3G0</accession>
<organism evidence="2 3">
    <name type="scientific">Viridibacterium curvum</name>
    <dbReference type="NCBI Taxonomy" id="1101404"/>
    <lineage>
        <taxon>Bacteria</taxon>
        <taxon>Pseudomonadati</taxon>
        <taxon>Pseudomonadota</taxon>
        <taxon>Betaproteobacteria</taxon>
        <taxon>Rhodocyclales</taxon>
        <taxon>Rhodocyclaceae</taxon>
        <taxon>Viridibacterium</taxon>
    </lineage>
</organism>
<sequence>MHPTASERSRSQAGFTLIEMIVVIVITGILGAGIAIFIRRPMEGVMDATRRVALVDAADTALRRMRRDIQRALPNSVRVTQSGSTWYIEFLPVLTAGRYCNETDCGASPLNLSAGNTTLSFVGPAPSLSPIPSGTELAIYNLGTTGADAYASNNTSALSAIGASTVTIAAKTFPYASPGSRFQIISTPVSYACTSGGSLTRIQGYAKQASQPTSTPVGASTAVLASNIGACSVDYTQAAIDQNGLLYITLSIAQDGESVNLTHAMQVSNAP</sequence>
<name>A0ABP9R3G0_9RHOO</name>